<gene>
    <name evidence="2" type="ORF">DEACI_3482</name>
    <name evidence="1" type="ORF">DEACI_3864</name>
</gene>
<name>A0A8S0X1B7_9FIRM</name>
<protein>
    <submittedName>
        <fullName evidence="1">Uncharacterized protein</fullName>
    </submittedName>
</protein>
<evidence type="ECO:0000313" key="3">
    <source>
        <dbReference type="Proteomes" id="UP001071230"/>
    </source>
</evidence>
<dbReference type="Proteomes" id="UP000836597">
    <property type="component" value="Chromosome"/>
</dbReference>
<dbReference type="EMBL" id="CDGJ01000109">
    <property type="protein sequence ID" value="CEJ09000.1"/>
    <property type="molecule type" value="Genomic_DNA"/>
</dbReference>
<dbReference type="Gene3D" id="3.40.50.12090">
    <property type="match status" value="1"/>
</dbReference>
<proteinExistence type="predicted"/>
<sequence length="147" mass="15685">MKALQSSPYPPDKYWQTYAWSGGQVFEGNVYQYENNVTIGGIPADRDLIKSEPGAWPEIGVRDVNEGILIFGPNDFIAATYLAASLGNEAAIFMRQADGTAPTAIQAVKHLYVVGGPASGVDHPNQTVLAGKTWFGTVAAVAKELGQ</sequence>
<dbReference type="KEGG" id="aacx:DEACI_3864"/>
<evidence type="ECO:0000313" key="1">
    <source>
        <dbReference type="EMBL" id="CAA7603041.1"/>
    </source>
</evidence>
<dbReference type="AlphaFoldDB" id="A0A8S0X1B7"/>
<organism evidence="1">
    <name type="scientific">Acididesulfobacillus acetoxydans</name>
    <dbReference type="NCBI Taxonomy" id="1561005"/>
    <lineage>
        <taxon>Bacteria</taxon>
        <taxon>Bacillati</taxon>
        <taxon>Bacillota</taxon>
        <taxon>Clostridia</taxon>
        <taxon>Eubacteriales</taxon>
        <taxon>Peptococcaceae</taxon>
        <taxon>Acididesulfobacillus</taxon>
    </lineage>
</organism>
<dbReference type="Proteomes" id="UP001071230">
    <property type="component" value="Unassembled WGS sequence"/>
</dbReference>
<reference evidence="1" key="2">
    <citation type="submission" date="2020-01" db="EMBL/GenBank/DDBJ databases">
        <authorList>
            <person name="Hornung B."/>
        </authorList>
    </citation>
    <scope>NUCLEOTIDE SEQUENCE</scope>
    <source>
        <strain evidence="1">PacBioINE</strain>
    </source>
</reference>
<reference evidence="2" key="1">
    <citation type="submission" date="2014-11" db="EMBL/GenBank/DDBJ databases">
        <authorList>
            <person name="Hornung B.V."/>
        </authorList>
    </citation>
    <scope>NUCLEOTIDE SEQUENCE</scope>
    <source>
        <strain evidence="2">INE</strain>
    </source>
</reference>
<dbReference type="EMBL" id="LR746496">
    <property type="protein sequence ID" value="CAA7603041.1"/>
    <property type="molecule type" value="Genomic_DNA"/>
</dbReference>
<keyword evidence="3" id="KW-1185">Reference proteome</keyword>
<evidence type="ECO:0000313" key="2">
    <source>
        <dbReference type="EMBL" id="CEJ09000.1"/>
    </source>
</evidence>
<accession>A0A8S0X1B7</accession>